<name>A0A1Q9EED3_SYMMI</name>
<evidence type="ECO:0000313" key="1">
    <source>
        <dbReference type="EMBL" id="OLQ05737.1"/>
    </source>
</evidence>
<dbReference type="Proteomes" id="UP000186817">
    <property type="component" value="Unassembled WGS sequence"/>
</dbReference>
<keyword evidence="2" id="KW-1185">Reference proteome</keyword>
<accession>A0A1Q9EED3</accession>
<evidence type="ECO:0000313" key="2">
    <source>
        <dbReference type="Proteomes" id="UP000186817"/>
    </source>
</evidence>
<dbReference type="OrthoDB" id="412066at2759"/>
<dbReference type="EMBL" id="LSRX01000176">
    <property type="protein sequence ID" value="OLQ05737.1"/>
    <property type="molecule type" value="Genomic_DNA"/>
</dbReference>
<organism evidence="1 2">
    <name type="scientific">Symbiodinium microadriaticum</name>
    <name type="common">Dinoflagellate</name>
    <name type="synonym">Zooxanthella microadriatica</name>
    <dbReference type="NCBI Taxonomy" id="2951"/>
    <lineage>
        <taxon>Eukaryota</taxon>
        <taxon>Sar</taxon>
        <taxon>Alveolata</taxon>
        <taxon>Dinophyceae</taxon>
        <taxon>Suessiales</taxon>
        <taxon>Symbiodiniaceae</taxon>
        <taxon>Symbiodinium</taxon>
    </lineage>
</organism>
<gene>
    <name evidence="1" type="ORF">AK812_SmicGene10998</name>
</gene>
<sequence length="297" mass="33065">MDACPIGAAFASKWRAACGDMADPDLWKRTVAHLALRRLATNAHKRILDLQELANDVEVERDLVAADLQIAALEELLKQSPSPERNVPMCAERRASNGRRYAALPAAPPLGPMPDGTFRSTVDSWNRKRDRKWVEKKLGIAEKGNSTTVFVNELDTSIVIAVGYRFFFSPDESVGGCQGPDYHFGDKEVQWRSAWKGDCAFLYRNEPEDKQVLHWRSPRSEEYDACFRMACKEFCRSHWCMAKTVAAAVWSFAIFLVLTSLCSCAVVGYKLGSQLSNWDKCDLGGSSCSMCSSTSSA</sequence>
<protein>
    <submittedName>
        <fullName evidence="1">Uncharacterized protein</fullName>
    </submittedName>
</protein>
<dbReference type="AlphaFoldDB" id="A0A1Q9EED3"/>
<comment type="caution">
    <text evidence="1">The sequence shown here is derived from an EMBL/GenBank/DDBJ whole genome shotgun (WGS) entry which is preliminary data.</text>
</comment>
<proteinExistence type="predicted"/>
<reference evidence="1 2" key="1">
    <citation type="submission" date="2016-02" db="EMBL/GenBank/DDBJ databases">
        <title>Genome analysis of coral dinoflagellate symbionts highlights evolutionary adaptations to a symbiotic lifestyle.</title>
        <authorList>
            <person name="Aranda M."/>
            <person name="Li Y."/>
            <person name="Liew Y.J."/>
            <person name="Baumgarten S."/>
            <person name="Simakov O."/>
            <person name="Wilson M."/>
            <person name="Piel J."/>
            <person name="Ashoor H."/>
            <person name="Bougouffa S."/>
            <person name="Bajic V.B."/>
            <person name="Ryu T."/>
            <person name="Ravasi T."/>
            <person name="Bayer T."/>
            <person name="Micklem G."/>
            <person name="Kim H."/>
            <person name="Bhak J."/>
            <person name="Lajeunesse T.C."/>
            <person name="Voolstra C.R."/>
        </authorList>
    </citation>
    <scope>NUCLEOTIDE SEQUENCE [LARGE SCALE GENOMIC DNA]</scope>
    <source>
        <strain evidence="1 2">CCMP2467</strain>
    </source>
</reference>